<evidence type="ECO:0000313" key="3">
    <source>
        <dbReference type="Proteomes" id="UP000809273"/>
    </source>
</evidence>
<proteinExistence type="predicted"/>
<dbReference type="GO" id="GO:0004672">
    <property type="term" value="F:protein kinase activity"/>
    <property type="evidence" value="ECO:0007669"/>
    <property type="project" value="InterPro"/>
</dbReference>
<evidence type="ECO:0000259" key="1">
    <source>
        <dbReference type="PROSITE" id="PS50011"/>
    </source>
</evidence>
<dbReference type="InterPro" id="IPR011009">
    <property type="entry name" value="Kinase-like_dom_sf"/>
</dbReference>
<dbReference type="SUPFAM" id="SSF56112">
    <property type="entry name" value="Protein kinase-like (PK-like)"/>
    <property type="match status" value="2"/>
</dbReference>
<sequence>MMEETFRKYESGGLKWIVREGYRDLINIDFTDGSVLKNVDENNVRIRGFVEFKGERLFVKAFKERDRFSPLLTLKGLIFGHGAKREFDASRYLAGKGIDTPEVIAVGLGPFLRSRAVIIFRVLDNASRLDEVFRDLSDDPQGSGRERLIGPLSEITARLHAASFHHRDYHAGNLLIKGGGKKDKLYVIDLHRSSFPRGMRGKRALKNIAAVCHSLSPGLDDGDIRELLKRYEEARGENSLEIEGALKFIKERISKMEGVRLKSRTRRCFKNSSEFSVEKKGGRTVYLMRGVCVDKLMGTIGEFSEGGGIMLKEDRKARVALFKWDGVDVCVKGYETLSIKEKIWAAVGRSRGHVSWRSARGLAVRGFNTPLPLALVIVRRFFVPGKIYFVTESLRPARELDRFILNAFKESQNGKEGLLAGLAGVIGSLHRMGIYHRDLKGTNIGVKKEGGGYIFSLIDLDDVSFTSGVNVRRRARNLSQLYLSTPKVIGAKDRKSFFERYLDAAEGAAERERIKREVKKIVRGEELLFVSDKGDVIEDGEDLFSELFGDR</sequence>
<feature type="domain" description="Protein kinase" evidence="1">
    <location>
        <begin position="294"/>
        <end position="551"/>
    </location>
</feature>
<accession>A0A9D8PN88</accession>
<dbReference type="InterPro" id="IPR000719">
    <property type="entry name" value="Prot_kinase_dom"/>
</dbReference>
<comment type="caution">
    <text evidence="2">The sequence shown here is derived from an EMBL/GenBank/DDBJ whole genome shotgun (WGS) entry which is preliminary data.</text>
</comment>
<dbReference type="EMBL" id="JAFGIX010000003">
    <property type="protein sequence ID" value="MBN1571742.1"/>
    <property type="molecule type" value="Genomic_DNA"/>
</dbReference>
<dbReference type="GO" id="GO:0005524">
    <property type="term" value="F:ATP binding"/>
    <property type="evidence" value="ECO:0007669"/>
    <property type="project" value="InterPro"/>
</dbReference>
<protein>
    <recommendedName>
        <fullName evidence="1">Protein kinase domain-containing protein</fullName>
    </recommendedName>
</protein>
<dbReference type="Pfam" id="PF06293">
    <property type="entry name" value="Kdo"/>
    <property type="match status" value="2"/>
</dbReference>
<dbReference type="Gene3D" id="1.10.510.10">
    <property type="entry name" value="Transferase(Phosphotransferase) domain 1"/>
    <property type="match status" value="2"/>
</dbReference>
<gene>
    <name evidence="2" type="ORF">JW984_00925</name>
</gene>
<reference evidence="2" key="1">
    <citation type="journal article" date="2021" name="Environ. Microbiol.">
        <title>Genomic characterization of three novel Desulfobacterota classes expand the metabolic and phylogenetic diversity of the phylum.</title>
        <authorList>
            <person name="Murphy C.L."/>
            <person name="Biggerstaff J."/>
            <person name="Eichhorn A."/>
            <person name="Ewing E."/>
            <person name="Shahan R."/>
            <person name="Soriano D."/>
            <person name="Stewart S."/>
            <person name="VanMol K."/>
            <person name="Walker R."/>
            <person name="Walters P."/>
            <person name="Elshahed M.S."/>
            <person name="Youssef N.H."/>
        </authorList>
    </citation>
    <scope>NUCLEOTIDE SEQUENCE</scope>
    <source>
        <strain evidence="2">Zod_Metabat.24</strain>
    </source>
</reference>
<dbReference type="AlphaFoldDB" id="A0A9D8PN88"/>
<dbReference type="Proteomes" id="UP000809273">
    <property type="component" value="Unassembled WGS sequence"/>
</dbReference>
<name>A0A9D8PN88_9DELT</name>
<organism evidence="2 3">
    <name type="scientific">Candidatus Zymogenus saltonus</name>
    <dbReference type="NCBI Taxonomy" id="2844893"/>
    <lineage>
        <taxon>Bacteria</taxon>
        <taxon>Deltaproteobacteria</taxon>
        <taxon>Candidatus Zymogenia</taxon>
        <taxon>Candidatus Zymogeniales</taxon>
        <taxon>Candidatus Zymogenaceae</taxon>
        <taxon>Candidatus Zymogenus</taxon>
    </lineage>
</organism>
<dbReference type="PROSITE" id="PS50011">
    <property type="entry name" value="PROTEIN_KINASE_DOM"/>
    <property type="match status" value="1"/>
</dbReference>
<evidence type="ECO:0000313" key="2">
    <source>
        <dbReference type="EMBL" id="MBN1571742.1"/>
    </source>
</evidence>
<reference evidence="2" key="2">
    <citation type="submission" date="2021-01" db="EMBL/GenBank/DDBJ databases">
        <authorList>
            <person name="Hahn C.R."/>
            <person name="Youssef N.H."/>
            <person name="Elshahed M."/>
        </authorList>
    </citation>
    <scope>NUCLEOTIDE SEQUENCE</scope>
    <source>
        <strain evidence="2">Zod_Metabat.24</strain>
    </source>
</reference>